<reference evidence="1" key="1">
    <citation type="journal article" date="2023" name="Mol. Phylogenet. Evol.">
        <title>Genome-scale phylogeny and comparative genomics of the fungal order Sordariales.</title>
        <authorList>
            <person name="Hensen N."/>
            <person name="Bonometti L."/>
            <person name="Westerberg I."/>
            <person name="Brannstrom I.O."/>
            <person name="Guillou S."/>
            <person name="Cros-Aarteil S."/>
            <person name="Calhoun S."/>
            <person name="Haridas S."/>
            <person name="Kuo A."/>
            <person name="Mondo S."/>
            <person name="Pangilinan J."/>
            <person name="Riley R."/>
            <person name="LaButti K."/>
            <person name="Andreopoulos B."/>
            <person name="Lipzen A."/>
            <person name="Chen C."/>
            <person name="Yan M."/>
            <person name="Daum C."/>
            <person name="Ng V."/>
            <person name="Clum A."/>
            <person name="Steindorff A."/>
            <person name="Ohm R.A."/>
            <person name="Martin F."/>
            <person name="Silar P."/>
            <person name="Natvig D.O."/>
            <person name="Lalanne C."/>
            <person name="Gautier V."/>
            <person name="Ament-Velasquez S.L."/>
            <person name="Kruys A."/>
            <person name="Hutchinson M.I."/>
            <person name="Powell A.J."/>
            <person name="Barry K."/>
            <person name="Miller A.N."/>
            <person name="Grigoriev I.V."/>
            <person name="Debuchy R."/>
            <person name="Gladieux P."/>
            <person name="Hiltunen Thoren M."/>
            <person name="Johannesson H."/>
        </authorList>
    </citation>
    <scope>NUCLEOTIDE SEQUENCE</scope>
    <source>
        <strain evidence="1">PSN309</strain>
    </source>
</reference>
<name>A0AAN7AJC8_9PEZI</name>
<comment type="caution">
    <text evidence="1">The sequence shown here is derived from an EMBL/GenBank/DDBJ whole genome shotgun (WGS) entry which is preliminary data.</text>
</comment>
<proteinExistence type="predicted"/>
<evidence type="ECO:0000313" key="1">
    <source>
        <dbReference type="EMBL" id="KAK4188152.1"/>
    </source>
</evidence>
<dbReference type="AlphaFoldDB" id="A0AAN7AJC8"/>
<sequence length="190" mass="20990">MAEYWQPLGIVFTGKGMGDVNGVRFYDINGDSRDDWLWMDDKGKTWTYTNNRGCSKGQEGQGLTPTWRAGENRAEGAGPTHIGLGISDVRDQIYMAKAYGENVVFGGVPLADYIRIEPVPGSMGMIRYNIHVWENQGGGATKLRADGNRYCNMKGHTTGAQDFVWIHSTGYMRIYESLGGQLPKQSAILG</sequence>
<dbReference type="EMBL" id="MU864392">
    <property type="protein sequence ID" value="KAK4188152.1"/>
    <property type="molecule type" value="Genomic_DNA"/>
</dbReference>
<keyword evidence="2" id="KW-1185">Reference proteome</keyword>
<protein>
    <submittedName>
        <fullName evidence="1">Uncharacterized protein</fullName>
    </submittedName>
</protein>
<evidence type="ECO:0000313" key="2">
    <source>
        <dbReference type="Proteomes" id="UP001302126"/>
    </source>
</evidence>
<dbReference type="Proteomes" id="UP001302126">
    <property type="component" value="Unassembled WGS sequence"/>
</dbReference>
<organism evidence="1 2">
    <name type="scientific">Podospora australis</name>
    <dbReference type="NCBI Taxonomy" id="1536484"/>
    <lineage>
        <taxon>Eukaryota</taxon>
        <taxon>Fungi</taxon>
        <taxon>Dikarya</taxon>
        <taxon>Ascomycota</taxon>
        <taxon>Pezizomycotina</taxon>
        <taxon>Sordariomycetes</taxon>
        <taxon>Sordariomycetidae</taxon>
        <taxon>Sordariales</taxon>
        <taxon>Podosporaceae</taxon>
        <taxon>Podospora</taxon>
    </lineage>
</organism>
<reference evidence="1" key="2">
    <citation type="submission" date="2023-05" db="EMBL/GenBank/DDBJ databases">
        <authorList>
            <consortium name="Lawrence Berkeley National Laboratory"/>
            <person name="Steindorff A."/>
            <person name="Hensen N."/>
            <person name="Bonometti L."/>
            <person name="Westerberg I."/>
            <person name="Brannstrom I.O."/>
            <person name="Guillou S."/>
            <person name="Cros-Aarteil S."/>
            <person name="Calhoun S."/>
            <person name="Haridas S."/>
            <person name="Kuo A."/>
            <person name="Mondo S."/>
            <person name="Pangilinan J."/>
            <person name="Riley R."/>
            <person name="Labutti K."/>
            <person name="Andreopoulos B."/>
            <person name="Lipzen A."/>
            <person name="Chen C."/>
            <person name="Yanf M."/>
            <person name="Daum C."/>
            <person name="Ng V."/>
            <person name="Clum A."/>
            <person name="Ohm R."/>
            <person name="Martin F."/>
            <person name="Silar P."/>
            <person name="Natvig D."/>
            <person name="Lalanne C."/>
            <person name="Gautier V."/>
            <person name="Ament-Velasquez S.L."/>
            <person name="Kruys A."/>
            <person name="Hutchinson M.I."/>
            <person name="Powell A.J."/>
            <person name="Barry K."/>
            <person name="Miller A.N."/>
            <person name="Grigoriev I.V."/>
            <person name="Debuchy R."/>
            <person name="Gladieux P."/>
            <person name="Thoren M.H."/>
            <person name="Johannesson H."/>
        </authorList>
    </citation>
    <scope>NUCLEOTIDE SEQUENCE</scope>
    <source>
        <strain evidence="1">PSN309</strain>
    </source>
</reference>
<accession>A0AAN7AJC8</accession>
<gene>
    <name evidence="1" type="ORF">QBC35DRAFT_463226</name>
</gene>